<dbReference type="AlphaFoldDB" id="A0A6J6HP79"/>
<dbReference type="EMBL" id="CAEZUZ010000072">
    <property type="protein sequence ID" value="CAB4615701.1"/>
    <property type="molecule type" value="Genomic_DNA"/>
</dbReference>
<evidence type="ECO:0000313" key="1">
    <source>
        <dbReference type="EMBL" id="CAB4615701.1"/>
    </source>
</evidence>
<reference evidence="1" key="1">
    <citation type="submission" date="2020-05" db="EMBL/GenBank/DDBJ databases">
        <authorList>
            <person name="Chiriac C."/>
            <person name="Salcher M."/>
            <person name="Ghai R."/>
            <person name="Kavagutti S V."/>
        </authorList>
    </citation>
    <scope>NUCLEOTIDE SEQUENCE</scope>
</reference>
<gene>
    <name evidence="1" type="ORF">UFOPK1889_00555</name>
</gene>
<organism evidence="1">
    <name type="scientific">freshwater metagenome</name>
    <dbReference type="NCBI Taxonomy" id="449393"/>
    <lineage>
        <taxon>unclassified sequences</taxon>
        <taxon>metagenomes</taxon>
        <taxon>ecological metagenomes</taxon>
    </lineage>
</organism>
<proteinExistence type="predicted"/>
<name>A0A6J6HP79_9ZZZZ</name>
<accession>A0A6J6HP79</accession>
<sequence>MVAEEELFSLIIDDAVTDFPEPLSPTIPNVSPNARSKESLSTAITSPSAVANATLKFRTESTEVFDII</sequence>
<protein>
    <submittedName>
        <fullName evidence="1">Unannotated protein</fullName>
    </submittedName>
</protein>